<feature type="domain" description="Flavin reductase like" evidence="2">
    <location>
        <begin position="15"/>
        <end position="163"/>
    </location>
</feature>
<dbReference type="InterPro" id="IPR002563">
    <property type="entry name" value="Flavin_Rdtase-like_dom"/>
</dbReference>
<evidence type="ECO:0000259" key="2">
    <source>
        <dbReference type="SMART" id="SM00903"/>
    </source>
</evidence>
<reference evidence="3 4" key="1">
    <citation type="submission" date="2019-02" db="EMBL/GenBank/DDBJ databases">
        <title>Deep-cultivation of Planctomycetes and their phenomic and genomic characterization uncovers novel biology.</title>
        <authorList>
            <person name="Wiegand S."/>
            <person name="Jogler M."/>
            <person name="Boedeker C."/>
            <person name="Pinto D."/>
            <person name="Vollmers J."/>
            <person name="Rivas-Marin E."/>
            <person name="Kohn T."/>
            <person name="Peeters S.H."/>
            <person name="Heuer A."/>
            <person name="Rast P."/>
            <person name="Oberbeckmann S."/>
            <person name="Bunk B."/>
            <person name="Jeske O."/>
            <person name="Meyerdierks A."/>
            <person name="Storesund J.E."/>
            <person name="Kallscheuer N."/>
            <person name="Luecker S."/>
            <person name="Lage O.M."/>
            <person name="Pohl T."/>
            <person name="Merkel B.J."/>
            <person name="Hornburger P."/>
            <person name="Mueller R.-W."/>
            <person name="Bruemmer F."/>
            <person name="Labrenz M."/>
            <person name="Spormann A.M."/>
            <person name="Op den Camp H."/>
            <person name="Overmann J."/>
            <person name="Amann R."/>
            <person name="Jetten M.S.M."/>
            <person name="Mascher T."/>
            <person name="Medema M.H."/>
            <person name="Devos D.P."/>
            <person name="Kaster A.-K."/>
            <person name="Ovreas L."/>
            <person name="Rohde M."/>
            <person name="Galperin M.Y."/>
            <person name="Jogler C."/>
        </authorList>
    </citation>
    <scope>NUCLEOTIDE SEQUENCE [LARGE SCALE GENOMIC DNA]</scope>
    <source>
        <strain evidence="3 4">Mal4</strain>
    </source>
</reference>
<dbReference type="RefSeq" id="WP_145370349.1">
    <property type="nucleotide sequence ID" value="NZ_CP036275.1"/>
</dbReference>
<evidence type="ECO:0000313" key="3">
    <source>
        <dbReference type="EMBL" id="QDU39136.1"/>
    </source>
</evidence>
<dbReference type="GO" id="GO:0010181">
    <property type="term" value="F:FMN binding"/>
    <property type="evidence" value="ECO:0007669"/>
    <property type="project" value="InterPro"/>
</dbReference>
<dbReference type="GO" id="GO:0042602">
    <property type="term" value="F:riboflavin reductase (NADPH) activity"/>
    <property type="evidence" value="ECO:0007669"/>
    <property type="project" value="TreeGrafter"/>
</dbReference>
<name>A0A517Z9H3_9PLAN</name>
<dbReference type="OrthoDB" id="9792436at2"/>
<dbReference type="Gene3D" id="2.30.110.10">
    <property type="entry name" value="Electron Transport, Fmn-binding Protein, Chain A"/>
    <property type="match status" value="1"/>
</dbReference>
<keyword evidence="4" id="KW-1185">Reference proteome</keyword>
<dbReference type="InterPro" id="IPR050268">
    <property type="entry name" value="NADH-dep_flavin_reductase"/>
</dbReference>
<gene>
    <name evidence="3" type="primary">hrb</name>
    <name evidence="3" type="ORF">Mal4_34710</name>
</gene>
<dbReference type="KEGG" id="mri:Mal4_34710"/>
<protein>
    <submittedName>
        <fullName evidence="3">High molecular weight rubredoxin</fullName>
    </submittedName>
</protein>
<dbReference type="SMART" id="SM00903">
    <property type="entry name" value="Flavin_Reduct"/>
    <property type="match status" value="1"/>
</dbReference>
<dbReference type="PANTHER" id="PTHR30466:SF15">
    <property type="entry name" value="POSSIBLE OXIDOREDUCTASE"/>
    <property type="match status" value="1"/>
</dbReference>
<proteinExistence type="predicted"/>
<keyword evidence="1" id="KW-0560">Oxidoreductase</keyword>
<dbReference type="EMBL" id="CP036275">
    <property type="protein sequence ID" value="QDU39136.1"/>
    <property type="molecule type" value="Genomic_DNA"/>
</dbReference>
<accession>A0A517Z9H3</accession>
<dbReference type="InterPro" id="IPR012349">
    <property type="entry name" value="Split_barrel_FMN-bd"/>
</dbReference>
<dbReference type="Pfam" id="PF01613">
    <property type="entry name" value="Flavin_Reduct"/>
    <property type="match status" value="1"/>
</dbReference>
<evidence type="ECO:0000313" key="4">
    <source>
        <dbReference type="Proteomes" id="UP000320496"/>
    </source>
</evidence>
<organism evidence="3 4">
    <name type="scientific">Maioricimonas rarisocia</name>
    <dbReference type="NCBI Taxonomy" id="2528026"/>
    <lineage>
        <taxon>Bacteria</taxon>
        <taxon>Pseudomonadati</taxon>
        <taxon>Planctomycetota</taxon>
        <taxon>Planctomycetia</taxon>
        <taxon>Planctomycetales</taxon>
        <taxon>Planctomycetaceae</taxon>
        <taxon>Maioricimonas</taxon>
    </lineage>
</organism>
<dbReference type="SUPFAM" id="SSF50475">
    <property type="entry name" value="FMN-binding split barrel"/>
    <property type="match status" value="1"/>
</dbReference>
<dbReference type="AlphaFoldDB" id="A0A517Z9H3"/>
<dbReference type="Proteomes" id="UP000320496">
    <property type="component" value="Chromosome"/>
</dbReference>
<dbReference type="PANTHER" id="PTHR30466">
    <property type="entry name" value="FLAVIN REDUCTASE"/>
    <property type="match status" value="1"/>
</dbReference>
<sequence>MTSHETGDAAVQQTLRALDPEVWLLTSAADHERGGLICTSVMNASIVPDMPRIVVGLARQHRTWQLVDASGRFVLHLLRADQIELVRRFGMQSQRDVDKFAELEVGRSPEGCPVLRDVAGWLECRVESGLDAGDRTHFLAEVTNGSPPAADIALLRMQGLLTTAPDEMRAELKRQLERDGAIDRQAISAWRAAHRTG</sequence>
<evidence type="ECO:0000256" key="1">
    <source>
        <dbReference type="ARBA" id="ARBA00023002"/>
    </source>
</evidence>